<evidence type="ECO:0000259" key="7">
    <source>
        <dbReference type="Pfam" id="PF02525"/>
    </source>
</evidence>
<proteinExistence type="inferred from homology"/>
<dbReference type="SUPFAM" id="SSF52218">
    <property type="entry name" value="Flavoproteins"/>
    <property type="match status" value="1"/>
</dbReference>
<gene>
    <name evidence="6" type="primary">azoR</name>
    <name evidence="8" type="ORF">GGE15_004295</name>
</gene>
<dbReference type="GO" id="GO:0016652">
    <property type="term" value="F:oxidoreductase activity, acting on NAD(P)H as acceptor"/>
    <property type="evidence" value="ECO:0007669"/>
    <property type="project" value="UniProtKB-UniRule"/>
</dbReference>
<dbReference type="EC" id="1.6.5.-" evidence="6"/>
<evidence type="ECO:0000256" key="2">
    <source>
        <dbReference type="ARBA" id="ARBA00022643"/>
    </source>
</evidence>
<comment type="function">
    <text evidence="6">Quinone reductase that provides resistance to thiol-specific stress caused by electrophilic quinones.</text>
</comment>
<dbReference type="EMBL" id="JACIHI010000010">
    <property type="protein sequence ID" value="MBB4441016.1"/>
    <property type="molecule type" value="Genomic_DNA"/>
</dbReference>
<feature type="domain" description="Flavodoxin-like fold" evidence="7">
    <location>
        <begin position="2"/>
        <end position="197"/>
    </location>
</feature>
<comment type="function">
    <text evidence="6">Also exhibits azoreductase activity. Catalyzes the reductive cleavage of the azo bond in aromatic azo compounds to the corresponding amines.</text>
</comment>
<dbReference type="GO" id="GO:0009055">
    <property type="term" value="F:electron transfer activity"/>
    <property type="evidence" value="ECO:0007669"/>
    <property type="project" value="UniProtKB-UniRule"/>
</dbReference>
<sequence length="211" mass="22563">MKTILHVSCSPRGQAAESYRLSQAIISFLLQREPGAIVVERVIGDGTIAHIDAAYAISQASAVDVSREGSMVRSEELIRELEAADFVVIGTPMHNLTVPSALKAWIDHVVRARRTFTIGAAGKVGTLRDRPVFIAIASGGRFSGERARQPDFLTPYLKAILATIGLHDLTFFSVQGTGAGPDATAETRIATHGALEQHFSSLYAPLQLGIG</sequence>
<dbReference type="InterPro" id="IPR003680">
    <property type="entry name" value="Flavodoxin_fold"/>
</dbReference>
<evidence type="ECO:0000256" key="4">
    <source>
        <dbReference type="ARBA" id="ARBA00023027"/>
    </source>
</evidence>
<name>A0A7W6UPF1_9HYPH</name>
<comment type="caution">
    <text evidence="6">Lacks conserved residue(s) required for the propagation of feature annotation.</text>
</comment>
<dbReference type="RefSeq" id="WP_184500576.1">
    <property type="nucleotide sequence ID" value="NZ_JACIHI010000010.1"/>
</dbReference>
<dbReference type="HAMAP" id="MF_01216">
    <property type="entry name" value="Azoreductase_type1"/>
    <property type="match status" value="1"/>
</dbReference>
<dbReference type="InterPro" id="IPR050104">
    <property type="entry name" value="FMN-dep_NADH:Q_OxRdtase_AzoR1"/>
</dbReference>
<evidence type="ECO:0000256" key="5">
    <source>
        <dbReference type="ARBA" id="ARBA00048542"/>
    </source>
</evidence>
<dbReference type="InterPro" id="IPR029039">
    <property type="entry name" value="Flavoprotein-like_sf"/>
</dbReference>
<dbReference type="GO" id="GO:0016655">
    <property type="term" value="F:oxidoreductase activity, acting on NAD(P)H, quinone or similar compound as acceptor"/>
    <property type="evidence" value="ECO:0007669"/>
    <property type="project" value="InterPro"/>
</dbReference>
<dbReference type="PANTHER" id="PTHR43741:SF4">
    <property type="entry name" value="FMN-DEPENDENT NADH:QUINONE OXIDOREDUCTASE"/>
    <property type="match status" value="1"/>
</dbReference>
<comment type="subunit">
    <text evidence="6">Homodimer.</text>
</comment>
<comment type="catalytic activity">
    <reaction evidence="5">
        <text>N,N-dimethyl-1,4-phenylenediamine + anthranilate + 2 NAD(+) = 2-(4-dimethylaminophenyl)diazenylbenzoate + 2 NADH + 2 H(+)</text>
        <dbReference type="Rhea" id="RHEA:55872"/>
        <dbReference type="ChEBI" id="CHEBI:15378"/>
        <dbReference type="ChEBI" id="CHEBI:15783"/>
        <dbReference type="ChEBI" id="CHEBI:16567"/>
        <dbReference type="ChEBI" id="CHEBI:57540"/>
        <dbReference type="ChEBI" id="CHEBI:57945"/>
        <dbReference type="ChEBI" id="CHEBI:71579"/>
        <dbReference type="EC" id="1.7.1.17"/>
    </reaction>
    <physiologicalReaction direction="right-to-left" evidence="5">
        <dbReference type="Rhea" id="RHEA:55874"/>
    </physiologicalReaction>
</comment>
<dbReference type="Proteomes" id="UP000533724">
    <property type="component" value="Unassembled WGS sequence"/>
</dbReference>
<keyword evidence="3 6" id="KW-0560">Oxidoreductase</keyword>
<protein>
    <recommendedName>
        <fullName evidence="6">FMN dependent NADH:quinone oxidoreductase</fullName>
        <ecNumber evidence="6">1.6.5.-</ecNumber>
    </recommendedName>
    <alternativeName>
        <fullName evidence="6">Azo-dye reductase</fullName>
    </alternativeName>
    <alternativeName>
        <fullName evidence="6">FMN-dependent NADH-azo compound oxidoreductase</fullName>
    </alternativeName>
    <alternativeName>
        <fullName evidence="6">FMN-dependent NADH-azoreductase</fullName>
        <ecNumber evidence="6">1.7.1.17</ecNumber>
    </alternativeName>
</protein>
<evidence type="ECO:0000313" key="8">
    <source>
        <dbReference type="EMBL" id="MBB4441016.1"/>
    </source>
</evidence>
<keyword evidence="2 6" id="KW-0288">FMN</keyword>
<feature type="binding site" evidence="6">
    <location>
        <position position="10"/>
    </location>
    <ligand>
        <name>FMN</name>
        <dbReference type="ChEBI" id="CHEBI:58210"/>
    </ligand>
</feature>
<dbReference type="AlphaFoldDB" id="A0A7W6UPF1"/>
<keyword evidence="1 6" id="KW-0285">Flavoprotein</keyword>
<comment type="caution">
    <text evidence="8">The sequence shown here is derived from an EMBL/GenBank/DDBJ whole genome shotgun (WGS) entry which is preliminary data.</text>
</comment>
<comment type="similarity">
    <text evidence="6">Belongs to the azoreductase type 1 family.</text>
</comment>
<dbReference type="GO" id="GO:0010181">
    <property type="term" value="F:FMN binding"/>
    <property type="evidence" value="ECO:0007669"/>
    <property type="project" value="UniProtKB-UniRule"/>
</dbReference>
<dbReference type="InterPro" id="IPR023048">
    <property type="entry name" value="NADH:quinone_OxRdtase_FMN_depd"/>
</dbReference>
<comment type="catalytic activity">
    <reaction evidence="6">
        <text>2 a quinone + NADH + H(+) = 2 a 1,4-benzosemiquinone + NAD(+)</text>
        <dbReference type="Rhea" id="RHEA:65952"/>
        <dbReference type="ChEBI" id="CHEBI:15378"/>
        <dbReference type="ChEBI" id="CHEBI:57540"/>
        <dbReference type="ChEBI" id="CHEBI:57945"/>
        <dbReference type="ChEBI" id="CHEBI:132124"/>
        <dbReference type="ChEBI" id="CHEBI:134225"/>
    </reaction>
</comment>
<evidence type="ECO:0000256" key="6">
    <source>
        <dbReference type="HAMAP-Rule" id="MF_01216"/>
    </source>
</evidence>
<dbReference type="Gene3D" id="3.40.50.360">
    <property type="match status" value="1"/>
</dbReference>
<dbReference type="PANTHER" id="PTHR43741">
    <property type="entry name" value="FMN-DEPENDENT NADH-AZOREDUCTASE 1"/>
    <property type="match status" value="1"/>
</dbReference>
<accession>A0A7W6UPF1</accession>
<evidence type="ECO:0000256" key="3">
    <source>
        <dbReference type="ARBA" id="ARBA00023002"/>
    </source>
</evidence>
<reference evidence="8 9" key="1">
    <citation type="submission" date="2020-08" db="EMBL/GenBank/DDBJ databases">
        <title>Genomic Encyclopedia of Type Strains, Phase IV (KMG-V): Genome sequencing to study the core and pangenomes of soil and plant-associated prokaryotes.</title>
        <authorList>
            <person name="Whitman W."/>
        </authorList>
    </citation>
    <scope>NUCLEOTIDE SEQUENCE [LARGE SCALE GENOMIC DNA]</scope>
    <source>
        <strain evidence="8 9">SEMIA 414</strain>
    </source>
</reference>
<dbReference type="EC" id="1.7.1.17" evidence="6"/>
<dbReference type="Pfam" id="PF02525">
    <property type="entry name" value="Flavodoxin_2"/>
    <property type="match status" value="1"/>
</dbReference>
<evidence type="ECO:0000256" key="1">
    <source>
        <dbReference type="ARBA" id="ARBA00022630"/>
    </source>
</evidence>
<keyword evidence="4 6" id="KW-0520">NAD</keyword>
<comment type="cofactor">
    <cofactor evidence="6">
        <name>FMN</name>
        <dbReference type="ChEBI" id="CHEBI:58210"/>
    </cofactor>
    <text evidence="6">Binds 1 FMN per subunit.</text>
</comment>
<organism evidence="8 9">
    <name type="scientific">Rhizobium esperanzae</name>
    <dbReference type="NCBI Taxonomy" id="1967781"/>
    <lineage>
        <taxon>Bacteria</taxon>
        <taxon>Pseudomonadati</taxon>
        <taxon>Pseudomonadota</taxon>
        <taxon>Alphaproteobacteria</taxon>
        <taxon>Hyphomicrobiales</taxon>
        <taxon>Rhizobiaceae</taxon>
        <taxon>Rhizobium/Agrobacterium group</taxon>
        <taxon>Rhizobium</taxon>
    </lineage>
</organism>
<evidence type="ECO:0000313" key="9">
    <source>
        <dbReference type="Proteomes" id="UP000533724"/>
    </source>
</evidence>